<comment type="caution">
    <text evidence="1">The sequence shown here is derived from an EMBL/GenBank/DDBJ whole genome shotgun (WGS) entry which is preliminary data.</text>
</comment>
<reference evidence="1" key="1">
    <citation type="journal article" date="2023" name="bioRxiv">
        <title>Improved chromosome-level genome assembly for marigold (Tagetes erecta).</title>
        <authorList>
            <person name="Jiang F."/>
            <person name="Yuan L."/>
            <person name="Wang S."/>
            <person name="Wang H."/>
            <person name="Xu D."/>
            <person name="Wang A."/>
            <person name="Fan W."/>
        </authorList>
    </citation>
    <scope>NUCLEOTIDE SEQUENCE</scope>
    <source>
        <strain evidence="1">WSJ</strain>
        <tissue evidence="1">Leaf</tissue>
    </source>
</reference>
<proteinExistence type="predicted"/>
<name>A0AAD8KJG3_TARER</name>
<gene>
    <name evidence="1" type="ORF">QVD17_19284</name>
</gene>
<protein>
    <submittedName>
        <fullName evidence="1">Uncharacterized protein</fullName>
    </submittedName>
</protein>
<dbReference type="EMBL" id="JAUHHV010000005">
    <property type="protein sequence ID" value="KAK1423973.1"/>
    <property type="molecule type" value="Genomic_DNA"/>
</dbReference>
<accession>A0AAD8KJG3</accession>
<keyword evidence="2" id="KW-1185">Reference proteome</keyword>
<evidence type="ECO:0000313" key="1">
    <source>
        <dbReference type="EMBL" id="KAK1423973.1"/>
    </source>
</evidence>
<dbReference type="AlphaFoldDB" id="A0AAD8KJG3"/>
<sequence>MAESNNDSIKVKGNNKIDLISSATDVLVPTLEAALWTVTVSSSPARSPKAMIGEERLDFETRPPLAFLQCPPDPCSEKIMHEMKLMYLF</sequence>
<dbReference type="Proteomes" id="UP001229421">
    <property type="component" value="Unassembled WGS sequence"/>
</dbReference>
<organism evidence="1 2">
    <name type="scientific">Tagetes erecta</name>
    <name type="common">African marigold</name>
    <dbReference type="NCBI Taxonomy" id="13708"/>
    <lineage>
        <taxon>Eukaryota</taxon>
        <taxon>Viridiplantae</taxon>
        <taxon>Streptophyta</taxon>
        <taxon>Embryophyta</taxon>
        <taxon>Tracheophyta</taxon>
        <taxon>Spermatophyta</taxon>
        <taxon>Magnoliopsida</taxon>
        <taxon>eudicotyledons</taxon>
        <taxon>Gunneridae</taxon>
        <taxon>Pentapetalae</taxon>
        <taxon>asterids</taxon>
        <taxon>campanulids</taxon>
        <taxon>Asterales</taxon>
        <taxon>Asteraceae</taxon>
        <taxon>Asteroideae</taxon>
        <taxon>Heliantheae alliance</taxon>
        <taxon>Tageteae</taxon>
        <taxon>Tagetes</taxon>
    </lineage>
</organism>
<evidence type="ECO:0000313" key="2">
    <source>
        <dbReference type="Proteomes" id="UP001229421"/>
    </source>
</evidence>